<name>T0MLA7_9MICR</name>
<reference evidence="2 3" key="1">
    <citation type="journal article" date="2013" name="BMC Genomics">
        <title>Genome sequencing and comparative genomics of honey bee microsporidia, Nosema apis reveal novel insights into host-parasite interactions.</title>
        <authorList>
            <person name="Chen Yp."/>
            <person name="Pettis J.S."/>
            <person name="Zhao Y."/>
            <person name="Liu X."/>
            <person name="Tallon L.J."/>
            <person name="Sadzewicz L.D."/>
            <person name="Li R."/>
            <person name="Zheng H."/>
            <person name="Huang S."/>
            <person name="Zhang X."/>
            <person name="Hamilton M.C."/>
            <person name="Pernal S.F."/>
            <person name="Melathopoulos A.P."/>
            <person name="Yan X."/>
            <person name="Evans J.D."/>
        </authorList>
    </citation>
    <scope>NUCLEOTIDE SEQUENCE [LARGE SCALE GENOMIC DNA]</scope>
    <source>
        <strain evidence="2 3">BRL 01</strain>
    </source>
</reference>
<proteinExistence type="predicted"/>
<feature type="chain" id="PRO_5004581007" evidence="1">
    <location>
        <begin position="17"/>
        <end position="129"/>
    </location>
</feature>
<dbReference type="VEuPathDB" id="MicrosporidiaDB:NAPIS_ORF00623"/>
<keyword evidence="1" id="KW-0732">Signal</keyword>
<feature type="signal peptide" evidence="1">
    <location>
        <begin position="1"/>
        <end position="16"/>
    </location>
</feature>
<protein>
    <submittedName>
        <fullName evidence="2">Uncharacterized protein</fullName>
    </submittedName>
</protein>
<sequence>MNFIFTFLLFLIKSSKDNITSNTILNKKNFKTKSPTFYNVNISKKLSINNYKPKEKFNIDNLVPKKIKLNDINDFNYEFKITKKENFDFKNISNDFVFNTDENIEDINMLIDKTLSNMDDNVNDLIFFW</sequence>
<evidence type="ECO:0000313" key="2">
    <source>
        <dbReference type="EMBL" id="EQB61800.1"/>
    </source>
</evidence>
<organism evidence="2 3">
    <name type="scientific">Vairimorpha apis BRL 01</name>
    <dbReference type="NCBI Taxonomy" id="1037528"/>
    <lineage>
        <taxon>Eukaryota</taxon>
        <taxon>Fungi</taxon>
        <taxon>Fungi incertae sedis</taxon>
        <taxon>Microsporidia</taxon>
        <taxon>Nosematidae</taxon>
        <taxon>Vairimorpha</taxon>
    </lineage>
</organism>
<evidence type="ECO:0000313" key="3">
    <source>
        <dbReference type="Proteomes" id="UP000053780"/>
    </source>
</evidence>
<dbReference type="Proteomes" id="UP000053780">
    <property type="component" value="Unassembled WGS sequence"/>
</dbReference>
<dbReference type="HOGENOM" id="CLU_1949421_0_0_1"/>
<gene>
    <name evidence="2" type="ORF">NAPIS_ORF00623</name>
</gene>
<evidence type="ECO:0000256" key="1">
    <source>
        <dbReference type="SAM" id="SignalP"/>
    </source>
</evidence>
<dbReference type="AlphaFoldDB" id="T0MLA7"/>
<dbReference type="EMBL" id="KE647089">
    <property type="protein sequence ID" value="EQB61800.1"/>
    <property type="molecule type" value="Genomic_DNA"/>
</dbReference>
<accession>T0MLA7</accession>
<keyword evidence="3" id="KW-1185">Reference proteome</keyword>